<feature type="transmembrane region" description="Helical" evidence="6">
    <location>
        <begin position="180"/>
        <end position="198"/>
    </location>
</feature>
<proteinExistence type="predicted"/>
<keyword evidence="2" id="KW-1003">Cell membrane</keyword>
<feature type="transmembrane region" description="Helical" evidence="6">
    <location>
        <begin position="141"/>
        <end position="160"/>
    </location>
</feature>
<evidence type="ECO:0000256" key="5">
    <source>
        <dbReference type="ARBA" id="ARBA00023136"/>
    </source>
</evidence>
<dbReference type="PANTHER" id="PTHR30213:SF1">
    <property type="entry name" value="INNER MEMBRANE PROTEIN YHJD"/>
    <property type="match status" value="1"/>
</dbReference>
<dbReference type="AlphaFoldDB" id="A0A8I0K0A1"/>
<gene>
    <name evidence="7" type="ORF">IBG24_07455</name>
</gene>
<feature type="transmembrane region" description="Helical" evidence="6">
    <location>
        <begin position="248"/>
        <end position="268"/>
    </location>
</feature>
<evidence type="ECO:0000256" key="2">
    <source>
        <dbReference type="ARBA" id="ARBA00022475"/>
    </source>
</evidence>
<reference evidence="7" key="1">
    <citation type="submission" date="2020-09" db="EMBL/GenBank/DDBJ databases">
        <title>Novel species in genus Aeromicrobium.</title>
        <authorList>
            <person name="Zhang G."/>
        </authorList>
    </citation>
    <scope>NUCLEOTIDE SEQUENCE</scope>
    <source>
        <strain evidence="7">Zg-636</strain>
    </source>
</reference>
<feature type="transmembrane region" description="Helical" evidence="6">
    <location>
        <begin position="210"/>
        <end position="228"/>
    </location>
</feature>
<protein>
    <submittedName>
        <fullName evidence="7">YihY/virulence factor BrkB family protein</fullName>
    </submittedName>
</protein>
<keyword evidence="3 6" id="KW-0812">Transmembrane</keyword>
<evidence type="ECO:0000256" key="3">
    <source>
        <dbReference type="ARBA" id="ARBA00022692"/>
    </source>
</evidence>
<dbReference type="PANTHER" id="PTHR30213">
    <property type="entry name" value="INNER MEMBRANE PROTEIN YHJD"/>
    <property type="match status" value="1"/>
</dbReference>
<evidence type="ECO:0000256" key="4">
    <source>
        <dbReference type="ARBA" id="ARBA00022989"/>
    </source>
</evidence>
<comment type="subcellular location">
    <subcellularLocation>
        <location evidence="1">Cell membrane</location>
        <topology evidence="1">Multi-pass membrane protein</topology>
    </subcellularLocation>
</comment>
<dbReference type="EMBL" id="JACTVM010000002">
    <property type="protein sequence ID" value="MBC9226146.1"/>
    <property type="molecule type" value="Genomic_DNA"/>
</dbReference>
<evidence type="ECO:0000313" key="8">
    <source>
        <dbReference type="Proteomes" id="UP000620591"/>
    </source>
</evidence>
<organism evidence="7 8">
    <name type="scientific">Aeromicrobium senzhongii</name>
    <dbReference type="NCBI Taxonomy" id="2663859"/>
    <lineage>
        <taxon>Bacteria</taxon>
        <taxon>Bacillati</taxon>
        <taxon>Actinomycetota</taxon>
        <taxon>Actinomycetes</taxon>
        <taxon>Propionibacteriales</taxon>
        <taxon>Nocardioidaceae</taxon>
        <taxon>Aeromicrobium</taxon>
    </lineage>
</organism>
<evidence type="ECO:0000313" key="7">
    <source>
        <dbReference type="EMBL" id="MBC9226146.1"/>
    </source>
</evidence>
<accession>A0A8I0K0A1</accession>
<feature type="transmembrane region" description="Helical" evidence="6">
    <location>
        <begin position="34"/>
        <end position="62"/>
    </location>
</feature>
<keyword evidence="4 6" id="KW-1133">Transmembrane helix</keyword>
<name>A0A8I0K0A1_9ACTN</name>
<dbReference type="Proteomes" id="UP000620591">
    <property type="component" value="Unassembled WGS sequence"/>
</dbReference>
<dbReference type="InterPro" id="IPR017039">
    <property type="entry name" value="Virul_fac_BrkB"/>
</dbReference>
<dbReference type="GO" id="GO:0005886">
    <property type="term" value="C:plasma membrane"/>
    <property type="evidence" value="ECO:0007669"/>
    <property type="project" value="UniProtKB-SubCell"/>
</dbReference>
<evidence type="ECO:0000256" key="1">
    <source>
        <dbReference type="ARBA" id="ARBA00004651"/>
    </source>
</evidence>
<comment type="caution">
    <text evidence="7">The sequence shown here is derived from an EMBL/GenBank/DDBJ whole genome shotgun (WGS) entry which is preliminary data.</text>
</comment>
<evidence type="ECO:0000256" key="6">
    <source>
        <dbReference type="SAM" id="Phobius"/>
    </source>
</evidence>
<sequence length="328" mass="35891">MSIVARVDRYQRKHPVVGFPIAVVYKFFDDQGPYLAAIMTYYAFIAIFPLMLIATSVLGFVLQDDLDLQQDLLDTALGQFPIVGDQLGRPEGLTGSTTAIVVGTVAALYGALGVGQSTQNAGNVAWGVPRNSRPNPIVMRLRSVVVLSIGGLGIGVIAVVQSIVDNPQVVGIDHLPDLGLLVRFVGLLVSWGIFITVFKLVSLRRASWRSVLPGSLFCALGWQLLQYVGDAYVQRVIVRASSMNQTFALVLGLIALLFLLTSIIVIGLEINVVRRRRLYPRALLTPFTDNVVLTEGDRRAYAQYARMQRHKGFQTISVDFDSDDDTAP</sequence>
<keyword evidence="5 6" id="KW-0472">Membrane</keyword>
<dbReference type="Pfam" id="PF03631">
    <property type="entry name" value="Virul_fac_BrkB"/>
    <property type="match status" value="1"/>
</dbReference>
<dbReference type="RefSeq" id="WP_187769131.1">
    <property type="nucleotide sequence ID" value="NZ_JACTVM010000002.1"/>
</dbReference>